<accession>A0A1C4FCL6</accession>
<dbReference type="EMBL" id="FMAR01000013">
    <property type="protein sequence ID" value="SCC53738.1"/>
    <property type="molecule type" value="Genomic_DNA"/>
</dbReference>
<dbReference type="Proteomes" id="UP000242818">
    <property type="component" value="Unassembled WGS sequence"/>
</dbReference>
<reference evidence="2 3" key="1">
    <citation type="submission" date="2016-08" db="EMBL/GenBank/DDBJ databases">
        <authorList>
            <person name="Seilhamer J.J."/>
        </authorList>
    </citation>
    <scope>NUCLEOTIDE SEQUENCE [LARGE SCALE GENOMIC DNA]</scope>
    <source>
        <strain evidence="2 3">A37T2</strain>
    </source>
</reference>
<gene>
    <name evidence="2" type="ORF">GA0116948_11372</name>
</gene>
<evidence type="ECO:0000313" key="3">
    <source>
        <dbReference type="Proteomes" id="UP000242818"/>
    </source>
</evidence>
<feature type="transmembrane region" description="Helical" evidence="1">
    <location>
        <begin position="150"/>
        <end position="172"/>
    </location>
</feature>
<evidence type="ECO:0000256" key="1">
    <source>
        <dbReference type="SAM" id="Phobius"/>
    </source>
</evidence>
<protein>
    <submittedName>
        <fullName evidence="2">TspO and MBR related proteins</fullName>
    </submittedName>
</protein>
<feature type="transmembrane region" description="Helical" evidence="1">
    <location>
        <begin position="119"/>
        <end position="138"/>
    </location>
</feature>
<dbReference type="RefSeq" id="WP_123891851.1">
    <property type="nucleotide sequence ID" value="NZ_FMAR01000013.1"/>
</dbReference>
<feature type="transmembrane region" description="Helical" evidence="1">
    <location>
        <begin position="240"/>
        <end position="264"/>
    </location>
</feature>
<dbReference type="PANTHER" id="PTHR33802:SF1">
    <property type="entry name" value="XK-RELATED PROTEIN"/>
    <property type="match status" value="1"/>
</dbReference>
<keyword evidence="1" id="KW-0812">Transmembrane</keyword>
<dbReference type="Gene3D" id="1.20.1260.100">
    <property type="entry name" value="TspO/MBR protein"/>
    <property type="match status" value="1"/>
</dbReference>
<proteinExistence type="predicted"/>
<keyword evidence="1" id="KW-0472">Membrane</keyword>
<dbReference type="PANTHER" id="PTHR33802">
    <property type="entry name" value="SI:CH211-161H7.5-RELATED"/>
    <property type="match status" value="1"/>
</dbReference>
<dbReference type="InterPro" id="IPR038330">
    <property type="entry name" value="TspO/MBR-related_sf"/>
</dbReference>
<evidence type="ECO:0000313" key="2">
    <source>
        <dbReference type="EMBL" id="SCC53738.1"/>
    </source>
</evidence>
<name>A0A1C4FCL6_9BACT</name>
<organism evidence="2 3">
    <name type="scientific">Chitinophaga costaii</name>
    <dbReference type="NCBI Taxonomy" id="1335309"/>
    <lineage>
        <taxon>Bacteria</taxon>
        <taxon>Pseudomonadati</taxon>
        <taxon>Bacteroidota</taxon>
        <taxon>Chitinophagia</taxon>
        <taxon>Chitinophagales</taxon>
        <taxon>Chitinophagaceae</taxon>
        <taxon>Chitinophaga</taxon>
    </lineage>
</organism>
<dbReference type="OrthoDB" id="5189031at2"/>
<dbReference type="AlphaFoldDB" id="A0A1C4FCL6"/>
<dbReference type="STRING" id="1335309.GA0116948_11372"/>
<sequence length="283" mass="32044">MMSPAQSSYHQKNLSVFNLLAFVIVLVLNTMAASGRINGRTPAMISQQYPSLFTPAAFTFAIWSVIYLGLLSFCIYQCWLAFQSGRDAARNHMATRLQTWWLWSCMANAGWLIAWHYNWLPLSIVVMGFLWYSIWNIQQRFQVASPDAPLPIKLFVFIPFGLYFGWISIAFIANLLELVAYFDIPVAGTGPMLFAIAGLLLGTALTAYFLLLHNNVPYALVTIWAFIGIIAKRQNEGLQWGVPIIQTCFILAGLVAVAIIWQLFRQRHWKTLTAHGLADRNFL</sequence>
<keyword evidence="1" id="KW-1133">Transmembrane helix</keyword>
<feature type="transmembrane region" description="Helical" evidence="1">
    <location>
        <begin position="56"/>
        <end position="82"/>
    </location>
</feature>
<keyword evidence="3" id="KW-1185">Reference proteome</keyword>
<feature type="transmembrane region" description="Helical" evidence="1">
    <location>
        <begin position="218"/>
        <end position="234"/>
    </location>
</feature>